<protein>
    <submittedName>
        <fullName evidence="6">FAD/FMN-containing dehydrogenase</fullName>
    </submittedName>
</protein>
<dbReference type="Gene3D" id="1.10.45.10">
    <property type="entry name" value="Vanillyl-alcohol Oxidase, Chain A, domain 4"/>
    <property type="match status" value="1"/>
</dbReference>
<dbReference type="InterPro" id="IPR016167">
    <property type="entry name" value="FAD-bd_PCMH_sub1"/>
</dbReference>
<dbReference type="PANTHER" id="PTHR43716:SF2">
    <property type="entry name" value="BLL6224 PROTEIN"/>
    <property type="match status" value="1"/>
</dbReference>
<accession>A0AAE3KCS6</accession>
<evidence type="ECO:0000313" key="7">
    <source>
        <dbReference type="Proteomes" id="UP001205843"/>
    </source>
</evidence>
<dbReference type="InterPro" id="IPR004113">
    <property type="entry name" value="FAD-bd_oxidored_4_C"/>
</dbReference>
<keyword evidence="3" id="KW-0285">Flavoprotein</keyword>
<dbReference type="PROSITE" id="PS51387">
    <property type="entry name" value="FAD_PCMH"/>
    <property type="match status" value="1"/>
</dbReference>
<dbReference type="InterPro" id="IPR016169">
    <property type="entry name" value="FAD-bd_PCMH_sub2"/>
</dbReference>
<proteinExistence type="inferred from homology"/>
<evidence type="ECO:0000259" key="5">
    <source>
        <dbReference type="PROSITE" id="PS51387"/>
    </source>
</evidence>
<evidence type="ECO:0000313" key="6">
    <source>
        <dbReference type="EMBL" id="MCP1675363.1"/>
    </source>
</evidence>
<dbReference type="InterPro" id="IPR016171">
    <property type="entry name" value="Vanillyl_alc_oxidase_C-sub2"/>
</dbReference>
<dbReference type="Proteomes" id="UP001205843">
    <property type="component" value="Unassembled WGS sequence"/>
</dbReference>
<dbReference type="InterPro" id="IPR006094">
    <property type="entry name" value="Oxid_FAD_bind_N"/>
</dbReference>
<dbReference type="PANTHER" id="PTHR43716">
    <property type="entry name" value="D-2-HYDROXYGLUTARATE DEHYDROGENASE, MITOCHONDRIAL"/>
    <property type="match status" value="1"/>
</dbReference>
<dbReference type="InterPro" id="IPR016164">
    <property type="entry name" value="FAD-linked_Oxase-like_C"/>
</dbReference>
<evidence type="ECO:0000256" key="2">
    <source>
        <dbReference type="ARBA" id="ARBA00008000"/>
    </source>
</evidence>
<evidence type="ECO:0000256" key="3">
    <source>
        <dbReference type="ARBA" id="ARBA00022630"/>
    </source>
</evidence>
<dbReference type="SUPFAM" id="SSF56176">
    <property type="entry name" value="FAD-binding/transporter-associated domain-like"/>
    <property type="match status" value="1"/>
</dbReference>
<dbReference type="GO" id="GO:0003824">
    <property type="term" value="F:catalytic activity"/>
    <property type="evidence" value="ECO:0007669"/>
    <property type="project" value="InterPro"/>
</dbReference>
<dbReference type="Gene3D" id="3.30.70.2190">
    <property type="match status" value="1"/>
</dbReference>
<dbReference type="GO" id="GO:0071949">
    <property type="term" value="F:FAD binding"/>
    <property type="evidence" value="ECO:0007669"/>
    <property type="project" value="InterPro"/>
</dbReference>
<dbReference type="FunFam" id="1.10.45.10:FF:000001">
    <property type="entry name" value="D-lactate dehydrogenase mitochondrial"/>
    <property type="match status" value="1"/>
</dbReference>
<dbReference type="InterPro" id="IPR016166">
    <property type="entry name" value="FAD-bd_PCMH"/>
</dbReference>
<keyword evidence="7" id="KW-1185">Reference proteome</keyword>
<reference evidence="6" key="1">
    <citation type="submission" date="2022-03" db="EMBL/GenBank/DDBJ databases">
        <title>Genomic Encyclopedia of Type Strains, Phase III (KMG-III): the genomes of soil and plant-associated and newly described type strains.</title>
        <authorList>
            <person name="Whitman W."/>
        </authorList>
    </citation>
    <scope>NUCLEOTIDE SEQUENCE</scope>
    <source>
        <strain evidence="6">ANL 6-2</strain>
    </source>
</reference>
<dbReference type="Gene3D" id="3.30.465.10">
    <property type="match status" value="1"/>
</dbReference>
<dbReference type="GO" id="GO:0022904">
    <property type="term" value="P:respiratory electron transport chain"/>
    <property type="evidence" value="ECO:0007669"/>
    <property type="project" value="TreeGrafter"/>
</dbReference>
<feature type="domain" description="FAD-binding PCMH-type" evidence="5">
    <location>
        <begin position="34"/>
        <end position="215"/>
    </location>
</feature>
<dbReference type="InterPro" id="IPR051264">
    <property type="entry name" value="FAD-oxidored/transferase_4"/>
</dbReference>
<dbReference type="RefSeq" id="WP_253478706.1">
    <property type="nucleotide sequence ID" value="NZ_JALJXV010000005.1"/>
</dbReference>
<comment type="cofactor">
    <cofactor evidence="1">
        <name>FAD</name>
        <dbReference type="ChEBI" id="CHEBI:57692"/>
    </cofactor>
</comment>
<dbReference type="Gene3D" id="3.30.43.10">
    <property type="entry name" value="Uridine Diphospho-n-acetylenolpyruvylglucosamine Reductase, domain 2"/>
    <property type="match status" value="1"/>
</dbReference>
<dbReference type="InterPro" id="IPR036318">
    <property type="entry name" value="FAD-bd_PCMH-like_sf"/>
</dbReference>
<dbReference type="Pfam" id="PF01565">
    <property type="entry name" value="FAD_binding_4"/>
    <property type="match status" value="1"/>
</dbReference>
<dbReference type="Pfam" id="PF02913">
    <property type="entry name" value="FAD-oxidase_C"/>
    <property type="match status" value="1"/>
</dbReference>
<dbReference type="SUPFAM" id="SSF55103">
    <property type="entry name" value="FAD-linked oxidases, C-terminal domain"/>
    <property type="match status" value="1"/>
</dbReference>
<name>A0AAE3KCS6_9GAMM</name>
<comment type="similarity">
    <text evidence="2">Belongs to the FAD-binding oxidoreductase/transferase type 4 family.</text>
</comment>
<dbReference type="EMBL" id="JALJXV010000005">
    <property type="protein sequence ID" value="MCP1675363.1"/>
    <property type="molecule type" value="Genomic_DNA"/>
</dbReference>
<keyword evidence="4" id="KW-0274">FAD</keyword>
<gene>
    <name evidence="6" type="ORF">J2T57_002511</name>
</gene>
<evidence type="ECO:0000256" key="4">
    <source>
        <dbReference type="ARBA" id="ARBA00022827"/>
    </source>
</evidence>
<organism evidence="6 7">
    <name type="scientific">Natronocella acetinitrilica</name>
    <dbReference type="NCBI Taxonomy" id="414046"/>
    <lineage>
        <taxon>Bacteria</taxon>
        <taxon>Pseudomonadati</taxon>
        <taxon>Pseudomonadota</taxon>
        <taxon>Gammaproteobacteria</taxon>
        <taxon>Chromatiales</taxon>
        <taxon>Ectothiorhodospiraceae</taxon>
        <taxon>Natronocella</taxon>
    </lineage>
</organism>
<dbReference type="AlphaFoldDB" id="A0AAE3KCS6"/>
<evidence type="ECO:0000256" key="1">
    <source>
        <dbReference type="ARBA" id="ARBA00001974"/>
    </source>
</evidence>
<sequence length="467" mass="49495">MRQTLNKIRTLLGPAGWVETSAHGPYLKEWRGLYGGVAAAVVRPGSTEEVATVLRLCNQAGIGVVPQGGNTGLCGGAAPDESGRQIILSLERLHRVREIDTDNNTLTVEAGCTLAAVQQAAADAGRLFPLSLAAAAQTQIGGALATNAGGINVLHYGNTRALALGLEVVLADGRIWHGLRGLRKDNAGYDLRDLFIGSEGSLGIITAGVFQLFPQPGQQATAIVGLEALEPAPGLLVRLREATADRVVGCELMSRFSLETALKHTDGCDEPLPRPHPWYLLLELADAAEGVALTDRLQAALAAAEKHGQLAASRVAVDRDDADALWRIRKSIPAGQKGEGASIKHDISVPVSRIPAFVEEACRAVEERLPGVRPCAFGHLGDGNIHFNLSQPRGMDGAAFLARWDEFNQLVHDIVTAYGGSIAAEHGIGQLKRDTLVNYGDPVGLELMRSIKQALDPRGIMNPGKVL</sequence>
<comment type="caution">
    <text evidence="6">The sequence shown here is derived from an EMBL/GenBank/DDBJ whole genome shotgun (WGS) entry which is preliminary data.</text>
</comment>
<dbReference type="Gene3D" id="3.30.70.2740">
    <property type="match status" value="1"/>
</dbReference>